<protein>
    <submittedName>
        <fullName evidence="2">Uncharacterized protein</fullName>
    </submittedName>
</protein>
<feature type="chain" id="PRO_5038083589" evidence="1">
    <location>
        <begin position="21"/>
        <end position="297"/>
    </location>
</feature>
<dbReference type="EMBL" id="JACWMX010000004">
    <property type="protein sequence ID" value="MBD1393470.1"/>
    <property type="molecule type" value="Genomic_DNA"/>
</dbReference>
<evidence type="ECO:0000313" key="3">
    <source>
        <dbReference type="Proteomes" id="UP000619078"/>
    </source>
</evidence>
<keyword evidence="1" id="KW-0732">Signal</keyword>
<keyword evidence="3" id="KW-1185">Reference proteome</keyword>
<dbReference type="RefSeq" id="WP_191163219.1">
    <property type="nucleotide sequence ID" value="NZ_JACWMX010000004.1"/>
</dbReference>
<organism evidence="2 3">
    <name type="scientific">Mucilaginibacter glaciei</name>
    <dbReference type="NCBI Taxonomy" id="2772109"/>
    <lineage>
        <taxon>Bacteria</taxon>
        <taxon>Pseudomonadati</taxon>
        <taxon>Bacteroidota</taxon>
        <taxon>Sphingobacteriia</taxon>
        <taxon>Sphingobacteriales</taxon>
        <taxon>Sphingobacteriaceae</taxon>
        <taxon>Mucilaginibacter</taxon>
    </lineage>
</organism>
<feature type="signal peptide" evidence="1">
    <location>
        <begin position="1"/>
        <end position="20"/>
    </location>
</feature>
<accession>A0A926NRN1</accession>
<proteinExistence type="predicted"/>
<evidence type="ECO:0000313" key="2">
    <source>
        <dbReference type="EMBL" id="MBD1393470.1"/>
    </source>
</evidence>
<dbReference type="PROSITE" id="PS51257">
    <property type="entry name" value="PROKAR_LIPOPROTEIN"/>
    <property type="match status" value="1"/>
</dbReference>
<sequence>MKKILLLLTLLMSVAFYSCKKETVSQATPVLNSAILTPNMSLVNTPSYYYVDLTIDPRPAGQSYDTYHVTLNGISFKVSNLYWDSATYPNLVNGTPVYGTMSLDPATTVYDVYPVAGNGLGGSQFAILSGGLCGVPTAKIAADIKRFFDDLSSLANTYTTIPIPILNNYLSGDYGRAGCSRTTTNVRLIRCTTGSNFALASADYPYAPRSSNNLGNPNALALIQDPWDATIKYELYGANSIVTGVSCSQNNQFAELGASATGIFTPIPNNSTNFHCVGKIFRRDGTYFDYDVTQDIY</sequence>
<gene>
    <name evidence="2" type="ORF">IDJ76_10200</name>
</gene>
<comment type="caution">
    <text evidence="2">The sequence shown here is derived from an EMBL/GenBank/DDBJ whole genome shotgun (WGS) entry which is preliminary data.</text>
</comment>
<dbReference type="Proteomes" id="UP000619078">
    <property type="component" value="Unassembled WGS sequence"/>
</dbReference>
<name>A0A926NRN1_9SPHI</name>
<reference evidence="2" key="1">
    <citation type="submission" date="2020-09" db="EMBL/GenBank/DDBJ databases">
        <title>Novel species of Mucilaginibacter isolated from a glacier on the Tibetan Plateau.</title>
        <authorList>
            <person name="Liu Q."/>
            <person name="Xin Y.-H."/>
        </authorList>
    </citation>
    <scope>NUCLEOTIDE SEQUENCE</scope>
    <source>
        <strain evidence="2">ZB1P21</strain>
    </source>
</reference>
<dbReference type="AlphaFoldDB" id="A0A926NRN1"/>
<evidence type="ECO:0000256" key="1">
    <source>
        <dbReference type="SAM" id="SignalP"/>
    </source>
</evidence>